<sequence length="235" mass="24098">MDQMRRQRQRRRQCIGVLCSALGRRRRLRFVVAAAVFVSGASCEGSFSTDAADASNAGKGGIPTGDELVVLSTDTRGASPEASTAATRDVAGANEAVVSARAEAIFPSRAVAVHNAVVSTRAEAIFSSSCGDADHKAVSSTVLTTGSETVSSSSSSDATATATAAGTETISFSSSGSNEFHDELLLAVDVHAGPALAKFLRAVLPERGAGGEGCRQVGLHIGFHHPRQASQDALP</sequence>
<protein>
    <submittedName>
        <fullName evidence="1">Uncharacterized protein</fullName>
    </submittedName>
</protein>
<dbReference type="HOGENOM" id="CLU_1181814_0_0_1"/>
<dbReference type="Proteomes" id="UP000006591">
    <property type="component" value="Chromosome 4"/>
</dbReference>
<dbReference type="Gramene" id="ONIVA04G15850.1">
    <property type="protein sequence ID" value="ONIVA04G15850.1"/>
    <property type="gene ID" value="ONIVA04G15850"/>
</dbReference>
<reference evidence="1" key="1">
    <citation type="submission" date="2015-04" db="UniProtKB">
        <authorList>
            <consortium name="EnsemblPlants"/>
        </authorList>
    </citation>
    <scope>IDENTIFICATION</scope>
    <source>
        <strain evidence="1">SL10</strain>
    </source>
</reference>
<dbReference type="OMA" id="CGDADHK"/>
<proteinExistence type="predicted"/>
<evidence type="ECO:0000313" key="1">
    <source>
        <dbReference type="EnsemblPlants" id="ONIVA04G15850.1"/>
    </source>
</evidence>
<keyword evidence="2" id="KW-1185">Reference proteome</keyword>
<dbReference type="AlphaFoldDB" id="A0A0E0H2Q8"/>
<reference evidence="1" key="2">
    <citation type="submission" date="2018-04" db="EMBL/GenBank/DDBJ databases">
        <title>OnivRS2 (Oryza nivara Reference Sequence Version 2).</title>
        <authorList>
            <person name="Zhang J."/>
            <person name="Kudrna D."/>
            <person name="Lee S."/>
            <person name="Talag J."/>
            <person name="Rajasekar S."/>
            <person name="Welchert J."/>
            <person name="Hsing Y.-I."/>
            <person name="Wing R.A."/>
        </authorList>
    </citation>
    <scope>NUCLEOTIDE SEQUENCE [LARGE SCALE GENOMIC DNA]</scope>
    <source>
        <strain evidence="1">SL10</strain>
    </source>
</reference>
<accession>A0A0E0H2Q8</accession>
<name>A0A0E0H2Q8_ORYNI</name>
<evidence type="ECO:0000313" key="2">
    <source>
        <dbReference type="Proteomes" id="UP000006591"/>
    </source>
</evidence>
<organism evidence="1">
    <name type="scientific">Oryza nivara</name>
    <name type="common">Indian wild rice</name>
    <name type="synonym">Oryza sativa f. spontanea</name>
    <dbReference type="NCBI Taxonomy" id="4536"/>
    <lineage>
        <taxon>Eukaryota</taxon>
        <taxon>Viridiplantae</taxon>
        <taxon>Streptophyta</taxon>
        <taxon>Embryophyta</taxon>
        <taxon>Tracheophyta</taxon>
        <taxon>Spermatophyta</taxon>
        <taxon>Magnoliopsida</taxon>
        <taxon>Liliopsida</taxon>
        <taxon>Poales</taxon>
        <taxon>Poaceae</taxon>
        <taxon>BOP clade</taxon>
        <taxon>Oryzoideae</taxon>
        <taxon>Oryzeae</taxon>
        <taxon>Oryzinae</taxon>
        <taxon>Oryza</taxon>
    </lineage>
</organism>
<dbReference type="EnsemblPlants" id="ONIVA04G15850.1">
    <property type="protein sequence ID" value="ONIVA04G15850.1"/>
    <property type="gene ID" value="ONIVA04G15850"/>
</dbReference>